<dbReference type="RefSeq" id="WP_330483190.1">
    <property type="nucleotide sequence ID" value="NZ_JAZBJZ010000025.1"/>
</dbReference>
<accession>A0AAW9PVB1</accession>
<protein>
    <submittedName>
        <fullName evidence="1">Uncharacterized protein</fullName>
    </submittedName>
</protein>
<comment type="caution">
    <text evidence="1">The sequence shown here is derived from an EMBL/GenBank/DDBJ whole genome shotgun (WGS) entry which is preliminary data.</text>
</comment>
<reference evidence="1" key="1">
    <citation type="submission" date="2024-01" db="EMBL/GenBank/DDBJ databases">
        <title>Bank of Algae and Cyanobacteria of the Azores (BACA) strain genomes.</title>
        <authorList>
            <person name="Luz R."/>
            <person name="Cordeiro R."/>
            <person name="Fonseca A."/>
            <person name="Goncalves V."/>
        </authorList>
    </citation>
    <scope>NUCLEOTIDE SEQUENCE</scope>
    <source>
        <strain evidence="1">BACA0141</strain>
    </source>
</reference>
<dbReference type="Proteomes" id="UP001333818">
    <property type="component" value="Unassembled WGS sequence"/>
</dbReference>
<sequence>MALAVLIVESIDMGTVAIIERERSEIFLVKIYWIFMRSSQSIRLIKHDFKQQNVMMILVTDCSSQAKIGTADLRSLAL</sequence>
<name>A0AAW9PVB1_9CYAN</name>
<gene>
    <name evidence="1" type="ORF">V2H45_08390</name>
</gene>
<keyword evidence="2" id="KW-1185">Reference proteome</keyword>
<dbReference type="EMBL" id="JAZBJZ010000025">
    <property type="protein sequence ID" value="MEE3716762.1"/>
    <property type="molecule type" value="Genomic_DNA"/>
</dbReference>
<evidence type="ECO:0000313" key="2">
    <source>
        <dbReference type="Proteomes" id="UP001333818"/>
    </source>
</evidence>
<evidence type="ECO:0000313" key="1">
    <source>
        <dbReference type="EMBL" id="MEE3716762.1"/>
    </source>
</evidence>
<dbReference type="AlphaFoldDB" id="A0AAW9PVB1"/>
<proteinExistence type="predicted"/>
<organism evidence="1 2">
    <name type="scientific">Tumidithrix elongata BACA0141</name>
    <dbReference type="NCBI Taxonomy" id="2716417"/>
    <lineage>
        <taxon>Bacteria</taxon>
        <taxon>Bacillati</taxon>
        <taxon>Cyanobacteriota</taxon>
        <taxon>Cyanophyceae</taxon>
        <taxon>Pseudanabaenales</taxon>
        <taxon>Pseudanabaenaceae</taxon>
        <taxon>Tumidithrix</taxon>
        <taxon>Tumidithrix elongata</taxon>
    </lineage>
</organism>